<dbReference type="Pfam" id="PF07331">
    <property type="entry name" value="TctB"/>
    <property type="match status" value="1"/>
</dbReference>
<organism evidence="3 4">
    <name type="scientific">Pseudovibrio axinellae</name>
    <dbReference type="NCBI Taxonomy" id="989403"/>
    <lineage>
        <taxon>Bacteria</taxon>
        <taxon>Pseudomonadati</taxon>
        <taxon>Pseudomonadota</taxon>
        <taxon>Alphaproteobacteria</taxon>
        <taxon>Hyphomicrobiales</taxon>
        <taxon>Stappiaceae</taxon>
        <taxon>Pseudovibrio</taxon>
    </lineage>
</organism>
<feature type="transmembrane region" description="Helical" evidence="1">
    <location>
        <begin position="106"/>
        <end position="122"/>
    </location>
</feature>
<comment type="caution">
    <text evidence="3">The sequence shown here is derived from an EMBL/GenBank/DDBJ whole genome shotgun (WGS) entry which is preliminary data.</text>
</comment>
<dbReference type="InterPro" id="IPR009936">
    <property type="entry name" value="DUF1468"/>
</dbReference>
<reference evidence="3 4" key="1">
    <citation type="journal article" date="2016" name="Front. Microbiol.">
        <title>Comparative Genomic Analysis Reveals a Diverse Repertoire of Genes Involved in Prokaryote-Eukaryote Interactions within the Pseudovibrio Genus.</title>
        <authorList>
            <person name="Romano S."/>
            <person name="Fernandez-Guerra A."/>
            <person name="Reen F.J."/>
            <person name="Glockner F.O."/>
            <person name="Crowley S.P."/>
            <person name="O'Sullivan O."/>
            <person name="Cotter P.D."/>
            <person name="Adams C."/>
            <person name="Dobson A.D."/>
            <person name="O'Gara F."/>
        </authorList>
    </citation>
    <scope>NUCLEOTIDE SEQUENCE [LARGE SCALE GENOMIC DNA]</scope>
    <source>
        <strain evidence="3 4">Ad2</strain>
    </source>
</reference>
<keyword evidence="1" id="KW-0472">Membrane</keyword>
<protein>
    <submittedName>
        <fullName evidence="3">Tripartite tricarboxylate transporter TctB family protein</fullName>
    </submittedName>
</protein>
<dbReference type="PATRIC" id="fig|989403.3.peg.3038"/>
<feature type="transmembrane region" description="Helical" evidence="1">
    <location>
        <begin position="83"/>
        <end position="100"/>
    </location>
</feature>
<dbReference type="EMBL" id="LMCB01000026">
    <property type="protein sequence ID" value="KZL17905.1"/>
    <property type="molecule type" value="Genomic_DNA"/>
</dbReference>
<keyword evidence="1" id="KW-0812">Transmembrane</keyword>
<evidence type="ECO:0000256" key="1">
    <source>
        <dbReference type="SAM" id="Phobius"/>
    </source>
</evidence>
<proteinExistence type="predicted"/>
<evidence type="ECO:0000313" key="3">
    <source>
        <dbReference type="EMBL" id="KZL17905.1"/>
    </source>
</evidence>
<dbReference type="Proteomes" id="UP000076577">
    <property type="component" value="Unassembled WGS sequence"/>
</dbReference>
<evidence type="ECO:0000313" key="4">
    <source>
        <dbReference type="Proteomes" id="UP000076577"/>
    </source>
</evidence>
<dbReference type="STRING" id="989403.SAMN05421798_11319"/>
<feature type="transmembrane region" description="Helical" evidence="1">
    <location>
        <begin position="127"/>
        <end position="145"/>
    </location>
</feature>
<evidence type="ECO:0000259" key="2">
    <source>
        <dbReference type="Pfam" id="PF07331"/>
    </source>
</evidence>
<dbReference type="RefSeq" id="WP_068006953.1">
    <property type="nucleotide sequence ID" value="NZ_FOFM01000013.1"/>
</dbReference>
<sequence length="161" mass="17645">MALDRWIALVILAVSLSYGYTAFFMMDAGLPPFMRFNPIWPSTFPKVISVLAAITSLAIVLGIEKKPSGDDTGEIDYRRLKEYKIGQAIFLLVLMATYALMLRPAGFLLSTVVFLVAGAALLGERRFVILIPVAALAAGVVWYLVQQTLGIYLSPLPTFLS</sequence>
<gene>
    <name evidence="3" type="ORF">PsAD2_02834</name>
</gene>
<accession>A0A165XP33</accession>
<name>A0A165XP33_9HYPH</name>
<feature type="domain" description="DUF1468" evidence="2">
    <location>
        <begin position="6"/>
        <end position="153"/>
    </location>
</feature>
<keyword evidence="4" id="KW-1185">Reference proteome</keyword>
<feature type="transmembrane region" description="Helical" evidence="1">
    <location>
        <begin position="43"/>
        <end position="63"/>
    </location>
</feature>
<dbReference type="OrthoDB" id="1956824at2"/>
<keyword evidence="1" id="KW-1133">Transmembrane helix</keyword>
<dbReference type="AlphaFoldDB" id="A0A165XP33"/>